<proteinExistence type="predicted"/>
<keyword evidence="2" id="KW-1185">Reference proteome</keyword>
<evidence type="ECO:0000313" key="1">
    <source>
        <dbReference type="EMBL" id="CAI9102640.1"/>
    </source>
</evidence>
<evidence type="ECO:0000313" key="2">
    <source>
        <dbReference type="Proteomes" id="UP001161247"/>
    </source>
</evidence>
<reference evidence="1" key="1">
    <citation type="submission" date="2023-03" db="EMBL/GenBank/DDBJ databases">
        <authorList>
            <person name="Julca I."/>
        </authorList>
    </citation>
    <scope>NUCLEOTIDE SEQUENCE</scope>
</reference>
<dbReference type="AlphaFoldDB" id="A0AAV1D459"/>
<sequence length="226" mass="24424">MPSSIVESPPSMASASPTLFEGSLTASSMVESLPSTAQPWSSPASSTLFEVSLMPSSMQSPSSPASSSSASPPCYGGSHTFVYRNFQSTTFTTQKTSKIRLFTKLCNPPSVLIPSFHVNIGKIKDELLGFQHVDQLLNDLEVKLQGNRIELGEACIELNLLVDGFNARGRVVIFYVNGHGEATSKSEDYLAISSQKACQHCSPQPLDMTNRRLLTLSCRLYAVLVA</sequence>
<dbReference type="EMBL" id="OX459121">
    <property type="protein sequence ID" value="CAI9102640.1"/>
    <property type="molecule type" value="Genomic_DNA"/>
</dbReference>
<name>A0AAV1D459_OLDCO</name>
<dbReference type="Proteomes" id="UP001161247">
    <property type="component" value="Chromosome 4"/>
</dbReference>
<protein>
    <submittedName>
        <fullName evidence="1">OLC1v1000939C1</fullName>
    </submittedName>
</protein>
<accession>A0AAV1D459</accession>
<gene>
    <name evidence="1" type="ORF">OLC1_LOCUS11958</name>
</gene>
<organism evidence="1 2">
    <name type="scientific">Oldenlandia corymbosa var. corymbosa</name>
    <dbReference type="NCBI Taxonomy" id="529605"/>
    <lineage>
        <taxon>Eukaryota</taxon>
        <taxon>Viridiplantae</taxon>
        <taxon>Streptophyta</taxon>
        <taxon>Embryophyta</taxon>
        <taxon>Tracheophyta</taxon>
        <taxon>Spermatophyta</taxon>
        <taxon>Magnoliopsida</taxon>
        <taxon>eudicotyledons</taxon>
        <taxon>Gunneridae</taxon>
        <taxon>Pentapetalae</taxon>
        <taxon>asterids</taxon>
        <taxon>lamiids</taxon>
        <taxon>Gentianales</taxon>
        <taxon>Rubiaceae</taxon>
        <taxon>Rubioideae</taxon>
        <taxon>Spermacoceae</taxon>
        <taxon>Hedyotis-Oldenlandia complex</taxon>
        <taxon>Oldenlandia</taxon>
    </lineage>
</organism>